<dbReference type="EMBL" id="JBBPBN010000404">
    <property type="protein sequence ID" value="KAK8487261.1"/>
    <property type="molecule type" value="Genomic_DNA"/>
</dbReference>
<accession>A0ABR2A2R8</accession>
<dbReference type="CDD" id="cd06222">
    <property type="entry name" value="RNase_H_like"/>
    <property type="match status" value="1"/>
</dbReference>
<gene>
    <name evidence="2" type="ORF">V6N11_037836</name>
</gene>
<dbReference type="InterPro" id="IPR002156">
    <property type="entry name" value="RNaseH_domain"/>
</dbReference>
<proteinExistence type="predicted"/>
<dbReference type="Proteomes" id="UP001396334">
    <property type="component" value="Unassembled WGS sequence"/>
</dbReference>
<dbReference type="PANTHER" id="PTHR47074:SF11">
    <property type="entry name" value="REVERSE TRANSCRIPTASE-LIKE PROTEIN"/>
    <property type="match status" value="1"/>
</dbReference>
<dbReference type="InterPro" id="IPR036397">
    <property type="entry name" value="RNaseH_sf"/>
</dbReference>
<evidence type="ECO:0000259" key="1">
    <source>
        <dbReference type="Pfam" id="PF13456"/>
    </source>
</evidence>
<dbReference type="InterPro" id="IPR044730">
    <property type="entry name" value="RNase_H-like_dom_plant"/>
</dbReference>
<comment type="caution">
    <text evidence="2">The sequence shown here is derived from an EMBL/GenBank/DDBJ whole genome shotgun (WGS) entry which is preliminary data.</text>
</comment>
<evidence type="ECO:0000313" key="3">
    <source>
        <dbReference type="Proteomes" id="UP001396334"/>
    </source>
</evidence>
<keyword evidence="3" id="KW-1185">Reference proteome</keyword>
<dbReference type="Gene3D" id="3.30.420.10">
    <property type="entry name" value="Ribonuclease H-like superfamily/Ribonuclease H"/>
    <property type="match status" value="1"/>
</dbReference>
<sequence>MGDGLCKLCGTGTETIIHALRDCPKVKEVLEMARVPTSVVNATHNSIKEWIMAATDQLLMEGLSKSVALLWNIWNHRNKLVHEEEMQDAREVVNLTTLLQEEYDRANETKKNPLIIIKQAPRWRKPIGDTIKLTIDVAFNIHIWVATFGIVARDMDSFVLTRKASMMEGRHTLEIVEAYAFQEGVMMALDKGWQHVVLEGDVINIVHRLANPDLKLSTPAAILKATSQRLQSDPGIKIHYVWREANRVAHGLAKWVMENNAHIRFQLDHPEFILSSVMNDAIND</sequence>
<dbReference type="Pfam" id="PF13456">
    <property type="entry name" value="RVT_3"/>
    <property type="match status" value="1"/>
</dbReference>
<dbReference type="InterPro" id="IPR052929">
    <property type="entry name" value="RNase_H-like_EbsB-rel"/>
</dbReference>
<organism evidence="2 3">
    <name type="scientific">Hibiscus sabdariffa</name>
    <name type="common">roselle</name>
    <dbReference type="NCBI Taxonomy" id="183260"/>
    <lineage>
        <taxon>Eukaryota</taxon>
        <taxon>Viridiplantae</taxon>
        <taxon>Streptophyta</taxon>
        <taxon>Embryophyta</taxon>
        <taxon>Tracheophyta</taxon>
        <taxon>Spermatophyta</taxon>
        <taxon>Magnoliopsida</taxon>
        <taxon>eudicotyledons</taxon>
        <taxon>Gunneridae</taxon>
        <taxon>Pentapetalae</taxon>
        <taxon>rosids</taxon>
        <taxon>malvids</taxon>
        <taxon>Malvales</taxon>
        <taxon>Malvaceae</taxon>
        <taxon>Malvoideae</taxon>
        <taxon>Hibiscus</taxon>
    </lineage>
</organism>
<reference evidence="2 3" key="1">
    <citation type="journal article" date="2024" name="G3 (Bethesda)">
        <title>Genome assembly of Hibiscus sabdariffa L. provides insights into metabolisms of medicinal natural products.</title>
        <authorList>
            <person name="Kim T."/>
        </authorList>
    </citation>
    <scope>NUCLEOTIDE SEQUENCE [LARGE SCALE GENOMIC DNA]</scope>
    <source>
        <strain evidence="2">TK-2024</strain>
        <tissue evidence="2">Old leaves</tissue>
    </source>
</reference>
<protein>
    <recommendedName>
        <fullName evidence="1">RNase H type-1 domain-containing protein</fullName>
    </recommendedName>
</protein>
<name>A0ABR2A2R8_9ROSI</name>
<evidence type="ECO:0000313" key="2">
    <source>
        <dbReference type="EMBL" id="KAK8487261.1"/>
    </source>
</evidence>
<feature type="domain" description="RNase H type-1" evidence="1">
    <location>
        <begin position="136"/>
        <end position="255"/>
    </location>
</feature>
<dbReference type="PANTHER" id="PTHR47074">
    <property type="entry name" value="BNAC02G40300D PROTEIN"/>
    <property type="match status" value="1"/>
</dbReference>